<evidence type="ECO:0000313" key="2">
    <source>
        <dbReference type="Proteomes" id="UP000184112"/>
    </source>
</evidence>
<reference evidence="1 2" key="1">
    <citation type="submission" date="2016-11" db="EMBL/GenBank/DDBJ databases">
        <authorList>
            <person name="Jaros S."/>
            <person name="Januszkiewicz K."/>
            <person name="Wedrychowicz H."/>
        </authorList>
    </citation>
    <scope>NUCLEOTIDE SEQUENCE [LARGE SCALE GENOMIC DNA]</scope>
    <source>
        <strain evidence="1 2">DSM 6792</strain>
    </source>
</reference>
<accession>A0A1M5IY29</accession>
<dbReference type="RefSeq" id="WP_175556805.1">
    <property type="nucleotide sequence ID" value="NZ_FQWH01000002.1"/>
</dbReference>
<name>A0A1M5IY29_FLAJO</name>
<protein>
    <submittedName>
        <fullName evidence="1">Uncharacterized protein</fullName>
    </submittedName>
</protein>
<gene>
    <name evidence="1" type="ORF">SAMN05444388_102289</name>
</gene>
<dbReference type="AlphaFoldDB" id="A0A1M5IY29"/>
<proteinExistence type="predicted"/>
<dbReference type="EMBL" id="FQWH01000002">
    <property type="protein sequence ID" value="SHG32870.1"/>
    <property type="molecule type" value="Genomic_DNA"/>
</dbReference>
<sequence>MKNTFVKQTIHYVSDDLNSMLTITTLKLFGIPIFKKRKKQAITVNFF</sequence>
<evidence type="ECO:0000313" key="1">
    <source>
        <dbReference type="EMBL" id="SHG32870.1"/>
    </source>
</evidence>
<dbReference type="Proteomes" id="UP000184112">
    <property type="component" value="Unassembled WGS sequence"/>
</dbReference>
<organism evidence="1 2">
    <name type="scientific">Flavobacterium johnsoniae</name>
    <name type="common">Cytophaga johnsonae</name>
    <dbReference type="NCBI Taxonomy" id="986"/>
    <lineage>
        <taxon>Bacteria</taxon>
        <taxon>Pseudomonadati</taxon>
        <taxon>Bacteroidota</taxon>
        <taxon>Flavobacteriia</taxon>
        <taxon>Flavobacteriales</taxon>
        <taxon>Flavobacteriaceae</taxon>
        <taxon>Flavobacterium</taxon>
    </lineage>
</organism>